<protein>
    <recommendedName>
        <fullName evidence="4 5">Large ribosomal subunit protein uL13</fullName>
    </recommendedName>
</protein>
<evidence type="ECO:0000256" key="3">
    <source>
        <dbReference type="ARBA" id="ARBA00023274"/>
    </source>
</evidence>
<dbReference type="GO" id="GO:0022625">
    <property type="term" value="C:cytosolic large ribosomal subunit"/>
    <property type="evidence" value="ECO:0007669"/>
    <property type="project" value="TreeGrafter"/>
</dbReference>
<dbReference type="InterPro" id="IPR023563">
    <property type="entry name" value="Ribosomal_uL13_CS"/>
</dbReference>
<dbReference type="GO" id="GO:0017148">
    <property type="term" value="P:negative regulation of translation"/>
    <property type="evidence" value="ECO:0007669"/>
    <property type="project" value="TreeGrafter"/>
</dbReference>
<dbReference type="SUPFAM" id="SSF52161">
    <property type="entry name" value="Ribosomal protein L13"/>
    <property type="match status" value="1"/>
</dbReference>
<keyword evidence="9" id="KW-1185">Reference proteome</keyword>
<dbReference type="HAMAP" id="MF_01366">
    <property type="entry name" value="Ribosomal_uL13"/>
    <property type="match status" value="1"/>
</dbReference>
<dbReference type="Gene3D" id="3.90.1180.10">
    <property type="entry name" value="Ribosomal protein L13"/>
    <property type="match status" value="1"/>
</dbReference>
<dbReference type="GO" id="GO:0003729">
    <property type="term" value="F:mRNA binding"/>
    <property type="evidence" value="ECO:0007669"/>
    <property type="project" value="TreeGrafter"/>
</dbReference>
<comment type="similarity">
    <text evidence="1 5 6">Belongs to the universal ribosomal protein uL13 family.</text>
</comment>
<keyword evidence="3 5" id="KW-0687">Ribonucleoprotein</keyword>
<dbReference type="FunFam" id="3.90.1180.10:FF:000001">
    <property type="entry name" value="50S ribosomal protein L13"/>
    <property type="match status" value="1"/>
</dbReference>
<comment type="subunit">
    <text evidence="5">Part of the 50S ribosomal subunit.</text>
</comment>
<evidence type="ECO:0000256" key="4">
    <source>
        <dbReference type="ARBA" id="ARBA00035201"/>
    </source>
</evidence>
<evidence type="ECO:0000313" key="8">
    <source>
        <dbReference type="EMBL" id="VBB04870.1"/>
    </source>
</evidence>
<dbReference type="RefSeq" id="WP_122625893.1">
    <property type="nucleotide sequence ID" value="NZ_UPPP01000051.1"/>
</dbReference>
<evidence type="ECO:0000256" key="2">
    <source>
        <dbReference type="ARBA" id="ARBA00022980"/>
    </source>
</evidence>
<dbReference type="OrthoDB" id="9801330at2"/>
<dbReference type="PANTHER" id="PTHR11545:SF2">
    <property type="entry name" value="LARGE RIBOSOMAL SUBUNIT PROTEIN UL13M"/>
    <property type="match status" value="1"/>
</dbReference>
<evidence type="ECO:0000256" key="6">
    <source>
        <dbReference type="RuleBase" id="RU003877"/>
    </source>
</evidence>
<dbReference type="InterPro" id="IPR005823">
    <property type="entry name" value="Ribosomal_uL13_bac-type"/>
</dbReference>
<dbReference type="CDD" id="cd00392">
    <property type="entry name" value="Ribosomal_L13"/>
    <property type="match status" value="1"/>
</dbReference>
<dbReference type="AlphaFoldDB" id="A0A498R275"/>
<name>A0A498R275_9FIRM</name>
<sequence>MKTTYMAKAADIERKWYVIDAEGKTLGRLAAEAAKILRGKNKPIFTPHVDTGDHVIIVNADKVVLTGKKLIQKTYFRHSGYPGGTTFTTAGKMLAEKPERVLELAIKGMLPKNTLGRQMYRKLKVYRGAEHPHAAQQPEKLEIDVR</sequence>
<reference evidence="8 9" key="1">
    <citation type="submission" date="2018-06" db="EMBL/GenBank/DDBJ databases">
        <authorList>
            <person name="Strepis N."/>
        </authorList>
    </citation>
    <scope>NUCLEOTIDE SEQUENCE [LARGE SCALE GENOMIC DNA]</scope>
    <source>
        <strain evidence="8">LUCI</strain>
    </source>
</reference>
<dbReference type="GO" id="GO:0006412">
    <property type="term" value="P:translation"/>
    <property type="evidence" value="ECO:0007669"/>
    <property type="project" value="UniProtKB-UniRule"/>
</dbReference>
<evidence type="ECO:0000256" key="5">
    <source>
        <dbReference type="HAMAP-Rule" id="MF_01366"/>
    </source>
</evidence>
<dbReference type="PIRSF" id="PIRSF002181">
    <property type="entry name" value="Ribosomal_L13"/>
    <property type="match status" value="1"/>
</dbReference>
<accession>A0A498R275</accession>
<evidence type="ECO:0000256" key="1">
    <source>
        <dbReference type="ARBA" id="ARBA00006227"/>
    </source>
</evidence>
<dbReference type="NCBIfam" id="TIGR01066">
    <property type="entry name" value="rplM_bact"/>
    <property type="match status" value="1"/>
</dbReference>
<evidence type="ECO:0000256" key="7">
    <source>
        <dbReference type="RuleBase" id="RU003878"/>
    </source>
</evidence>
<dbReference type="PANTHER" id="PTHR11545">
    <property type="entry name" value="RIBOSOMAL PROTEIN L13"/>
    <property type="match status" value="1"/>
</dbReference>
<dbReference type="Proteomes" id="UP000277811">
    <property type="component" value="Unassembled WGS sequence"/>
</dbReference>
<dbReference type="InterPro" id="IPR005822">
    <property type="entry name" value="Ribosomal_uL13"/>
</dbReference>
<dbReference type="InterPro" id="IPR036899">
    <property type="entry name" value="Ribosomal_uL13_sf"/>
</dbReference>
<keyword evidence="2 5" id="KW-0689">Ribosomal protein</keyword>
<comment type="function">
    <text evidence="5 7">This protein is one of the early assembly proteins of the 50S ribosomal subunit, although it is not seen to bind rRNA by itself. It is important during the early stages of 50S assembly.</text>
</comment>
<organism evidence="8 9">
    <name type="scientific">Lucifera butyrica</name>
    <dbReference type="NCBI Taxonomy" id="1351585"/>
    <lineage>
        <taxon>Bacteria</taxon>
        <taxon>Bacillati</taxon>
        <taxon>Bacillota</taxon>
        <taxon>Negativicutes</taxon>
        <taxon>Veillonellales</taxon>
        <taxon>Veillonellaceae</taxon>
        <taxon>Lucifera</taxon>
    </lineage>
</organism>
<dbReference type="PROSITE" id="PS00783">
    <property type="entry name" value="RIBOSOMAL_L13"/>
    <property type="match status" value="1"/>
</dbReference>
<dbReference type="GO" id="GO:0003735">
    <property type="term" value="F:structural constituent of ribosome"/>
    <property type="evidence" value="ECO:0007669"/>
    <property type="project" value="InterPro"/>
</dbReference>
<gene>
    <name evidence="5 7" type="primary">rplM</name>
    <name evidence="8" type="ORF">LUCI_0076</name>
</gene>
<evidence type="ECO:0000313" key="9">
    <source>
        <dbReference type="Proteomes" id="UP000277811"/>
    </source>
</evidence>
<dbReference type="Pfam" id="PF00572">
    <property type="entry name" value="Ribosomal_L13"/>
    <property type="match status" value="1"/>
</dbReference>
<dbReference type="EMBL" id="UPPP01000051">
    <property type="protein sequence ID" value="VBB04870.1"/>
    <property type="molecule type" value="Genomic_DNA"/>
</dbReference>
<proteinExistence type="inferred from homology"/>